<feature type="region of interest" description="Disordered" evidence="1">
    <location>
        <begin position="130"/>
        <end position="153"/>
    </location>
</feature>
<feature type="transmembrane region" description="Helical" evidence="2">
    <location>
        <begin position="59"/>
        <end position="77"/>
    </location>
</feature>
<dbReference type="KEGG" id="mpsc:MPSYJ_11080"/>
<keyword evidence="2" id="KW-0472">Membrane</keyword>
<evidence type="ECO:0000313" key="3">
    <source>
        <dbReference type="EMBL" id="BBX67647.1"/>
    </source>
</evidence>
<keyword evidence="4" id="KW-1185">Reference proteome</keyword>
<name>A0A7I7M6Y7_9MYCO</name>
<proteinExistence type="predicted"/>
<keyword evidence="2" id="KW-1133">Transmembrane helix</keyword>
<protein>
    <submittedName>
        <fullName evidence="3">Uncharacterized protein</fullName>
    </submittedName>
</protein>
<feature type="compositionally biased region" description="Basic and acidic residues" evidence="1">
    <location>
        <begin position="142"/>
        <end position="153"/>
    </location>
</feature>
<organism evidence="3 4">
    <name type="scientific">Mycolicibacterium psychrotolerans</name>
    <dbReference type="NCBI Taxonomy" id="216929"/>
    <lineage>
        <taxon>Bacteria</taxon>
        <taxon>Bacillati</taxon>
        <taxon>Actinomycetota</taxon>
        <taxon>Actinomycetes</taxon>
        <taxon>Mycobacteriales</taxon>
        <taxon>Mycobacteriaceae</taxon>
        <taxon>Mycolicibacterium</taxon>
    </lineage>
</organism>
<evidence type="ECO:0000256" key="1">
    <source>
        <dbReference type="SAM" id="MobiDB-lite"/>
    </source>
</evidence>
<feature type="transmembrane region" description="Helical" evidence="2">
    <location>
        <begin position="32"/>
        <end position="52"/>
    </location>
</feature>
<dbReference type="EMBL" id="AP022574">
    <property type="protein sequence ID" value="BBX67647.1"/>
    <property type="molecule type" value="Genomic_DNA"/>
</dbReference>
<gene>
    <name evidence="3" type="ORF">MPSYJ_11080</name>
</gene>
<keyword evidence="2" id="KW-0812">Transmembrane</keyword>
<reference evidence="3 4" key="1">
    <citation type="journal article" date="2019" name="Emerg. Microbes Infect.">
        <title>Comprehensive subspecies identification of 175 nontuberculous mycobacteria species based on 7547 genomic profiles.</title>
        <authorList>
            <person name="Matsumoto Y."/>
            <person name="Kinjo T."/>
            <person name="Motooka D."/>
            <person name="Nabeya D."/>
            <person name="Jung N."/>
            <person name="Uechi K."/>
            <person name="Horii T."/>
            <person name="Iida T."/>
            <person name="Fujita J."/>
            <person name="Nakamura S."/>
        </authorList>
    </citation>
    <scope>NUCLEOTIDE SEQUENCE [LARGE SCALE GENOMIC DNA]</scope>
    <source>
        <strain evidence="3 4">JCM 13323</strain>
    </source>
</reference>
<evidence type="ECO:0000256" key="2">
    <source>
        <dbReference type="SAM" id="Phobius"/>
    </source>
</evidence>
<dbReference type="AlphaFoldDB" id="A0A7I7M6Y7"/>
<dbReference type="Proteomes" id="UP000466514">
    <property type="component" value="Chromosome"/>
</dbReference>
<accession>A0A7I7M6Y7</accession>
<evidence type="ECO:0000313" key="4">
    <source>
        <dbReference type="Proteomes" id="UP000466514"/>
    </source>
</evidence>
<dbReference type="RefSeq" id="WP_246228899.1">
    <property type="nucleotide sequence ID" value="NZ_AP022574.1"/>
</dbReference>
<sequence length="153" mass="15467">MSRPIVAWAAAVLAVGSAVLHGGSLSGAMSPWLFALTVAMIAGCLFCAYELLSRDTVRAWVLVAMMNLAMIGAHLPMPAGHHHGGLGAAGAASLHPATVVAVLEVMLAAAVLFVRSRALAPTAGPACQSGAHDLGASPGRQVGRDLDRLPESG</sequence>
<feature type="transmembrane region" description="Helical" evidence="2">
    <location>
        <begin position="97"/>
        <end position="114"/>
    </location>
</feature>